<feature type="region of interest" description="Disordered" evidence="1">
    <location>
        <begin position="311"/>
        <end position="330"/>
    </location>
</feature>
<proteinExistence type="predicted"/>
<evidence type="ECO:0008006" key="4">
    <source>
        <dbReference type="Google" id="ProtNLM"/>
    </source>
</evidence>
<feature type="compositionally biased region" description="Basic and acidic residues" evidence="1">
    <location>
        <begin position="134"/>
        <end position="149"/>
    </location>
</feature>
<reference evidence="2" key="1">
    <citation type="submission" date="2021-08" db="EMBL/GenBank/DDBJ databases">
        <title>WGS assembly of Ceratopteris richardii.</title>
        <authorList>
            <person name="Marchant D.B."/>
            <person name="Chen G."/>
            <person name="Jenkins J."/>
            <person name="Shu S."/>
            <person name="Leebens-Mack J."/>
            <person name="Grimwood J."/>
            <person name="Schmutz J."/>
            <person name="Soltis P."/>
            <person name="Soltis D."/>
            <person name="Chen Z.-H."/>
        </authorList>
    </citation>
    <scope>NUCLEOTIDE SEQUENCE</scope>
    <source>
        <strain evidence="2">Whitten #5841</strain>
        <tissue evidence="2">Leaf</tissue>
    </source>
</reference>
<sequence>MEQNWEPEYSNVMYTNPIPRPQLRQMRPQAPRGSCFRCQGDHFIRDCPHPPSPSQGQVITIQAFCPECGKDHLPRDCPRNPSSAPKITPINVVGLVADSSSSSSNVAPIQAVTRAEALKQDKLVEQSESSESGEPSKRKTRTWKDTREKANRKWNKKLSELEESLKEAKTKIDDIATQSPSHAETPSTPPHPTLPPIVNRSQPGSVLADPTLEGLDMMFKAYQARLQEGPTIANLDKSYPRADLEIERMKMCMKMVEQAQAILETTQKFNQTNSVKSDLHFQGLLERLEQLVNKPQVSLPPQAQPVIERGSSPPMAAYIPNSTDAGIPPSIQQYSQEFLREIQEEKWAKKKGNSPPIP</sequence>
<evidence type="ECO:0000313" key="3">
    <source>
        <dbReference type="Proteomes" id="UP000825935"/>
    </source>
</evidence>
<dbReference type="Gene3D" id="4.10.60.10">
    <property type="entry name" value="Zinc finger, CCHC-type"/>
    <property type="match status" value="1"/>
</dbReference>
<name>A0A8T2RL41_CERRI</name>
<feature type="compositionally biased region" description="Polar residues" evidence="1">
    <location>
        <begin position="320"/>
        <end position="330"/>
    </location>
</feature>
<organism evidence="2 3">
    <name type="scientific">Ceratopteris richardii</name>
    <name type="common">Triangle waterfern</name>
    <dbReference type="NCBI Taxonomy" id="49495"/>
    <lineage>
        <taxon>Eukaryota</taxon>
        <taxon>Viridiplantae</taxon>
        <taxon>Streptophyta</taxon>
        <taxon>Embryophyta</taxon>
        <taxon>Tracheophyta</taxon>
        <taxon>Polypodiopsida</taxon>
        <taxon>Polypodiidae</taxon>
        <taxon>Polypodiales</taxon>
        <taxon>Pteridineae</taxon>
        <taxon>Pteridaceae</taxon>
        <taxon>Parkerioideae</taxon>
        <taxon>Ceratopteris</taxon>
    </lineage>
</organism>
<protein>
    <recommendedName>
        <fullName evidence="4">CCHC-type domain-containing protein</fullName>
    </recommendedName>
</protein>
<feature type="region of interest" description="Disordered" evidence="1">
    <location>
        <begin position="176"/>
        <end position="205"/>
    </location>
</feature>
<dbReference type="OrthoDB" id="10672236at2759"/>
<evidence type="ECO:0000256" key="1">
    <source>
        <dbReference type="SAM" id="MobiDB-lite"/>
    </source>
</evidence>
<feature type="region of interest" description="Disordered" evidence="1">
    <location>
        <begin position="120"/>
        <end position="149"/>
    </location>
</feature>
<comment type="caution">
    <text evidence="2">The sequence shown here is derived from an EMBL/GenBank/DDBJ whole genome shotgun (WGS) entry which is preliminary data.</text>
</comment>
<dbReference type="Proteomes" id="UP000825935">
    <property type="component" value="Chromosome 26"/>
</dbReference>
<accession>A0A8T2RL41</accession>
<keyword evidence="3" id="KW-1185">Reference proteome</keyword>
<gene>
    <name evidence="2" type="ORF">KP509_26G058600</name>
</gene>
<evidence type="ECO:0000313" key="2">
    <source>
        <dbReference type="EMBL" id="KAH7297202.1"/>
    </source>
</evidence>
<dbReference type="AlphaFoldDB" id="A0A8T2RL41"/>
<dbReference type="EMBL" id="CM035431">
    <property type="protein sequence ID" value="KAH7297202.1"/>
    <property type="molecule type" value="Genomic_DNA"/>
</dbReference>